<dbReference type="InterPro" id="IPR036691">
    <property type="entry name" value="Endo/exonu/phosph_ase_sf"/>
</dbReference>
<dbReference type="Proteomes" id="UP001151532">
    <property type="component" value="Unassembled WGS sequence"/>
</dbReference>
<gene>
    <name evidence="1" type="ORF">OIU79_030247</name>
</gene>
<name>A0A9Q0NI72_SALPP</name>
<proteinExistence type="predicted"/>
<organism evidence="1 2">
    <name type="scientific">Salix purpurea</name>
    <name type="common">Purple osier willow</name>
    <dbReference type="NCBI Taxonomy" id="77065"/>
    <lineage>
        <taxon>Eukaryota</taxon>
        <taxon>Viridiplantae</taxon>
        <taxon>Streptophyta</taxon>
        <taxon>Embryophyta</taxon>
        <taxon>Tracheophyta</taxon>
        <taxon>Spermatophyta</taxon>
        <taxon>Magnoliopsida</taxon>
        <taxon>eudicotyledons</taxon>
        <taxon>Gunneridae</taxon>
        <taxon>Pentapetalae</taxon>
        <taxon>rosids</taxon>
        <taxon>fabids</taxon>
        <taxon>Malpighiales</taxon>
        <taxon>Salicaceae</taxon>
        <taxon>Saliceae</taxon>
        <taxon>Salix</taxon>
    </lineage>
</organism>
<dbReference type="Gene3D" id="3.60.10.10">
    <property type="entry name" value="Endonuclease/exonuclease/phosphatase"/>
    <property type="match status" value="1"/>
</dbReference>
<dbReference type="PANTHER" id="PTHR33710">
    <property type="entry name" value="BNAC02G09200D PROTEIN"/>
    <property type="match status" value="1"/>
</dbReference>
<sequence length="276" mass="31113">MAPTNKKGFSNGSPINLLNIVGILEPRIRMANMDRVEAGLGLNLGSLSPILLSATFAEFWWDGIPGRFQLQSSIETSTPSSALKIAKGGDPRWHNHMDDFSNCVAQTELIQIPVSGLHFTWHNGRQGEDTILRKIDWAWGNQSLLASWPLVKANFQARIGSDHSPILLSLSPHPPRQKPRFKFLNIWADQEGFEDTVKAAWESEVWGNPISRITSKLRILKGYLKIHHGHRTNCISDKARAAKENWQAAQLHLDNHPDDEEANAREQEACYCYHKL</sequence>
<evidence type="ECO:0008006" key="3">
    <source>
        <dbReference type="Google" id="ProtNLM"/>
    </source>
</evidence>
<dbReference type="OrthoDB" id="1742140at2759"/>
<accession>A0A9Q0NI72</accession>
<dbReference type="PANTHER" id="PTHR33710:SF71">
    <property type="entry name" value="ENDONUCLEASE_EXONUCLEASE_PHOSPHATASE DOMAIN-CONTAINING PROTEIN"/>
    <property type="match status" value="1"/>
</dbReference>
<evidence type="ECO:0000313" key="1">
    <source>
        <dbReference type="EMBL" id="KAJ6670341.1"/>
    </source>
</evidence>
<comment type="caution">
    <text evidence="1">The sequence shown here is derived from an EMBL/GenBank/DDBJ whole genome shotgun (WGS) entry which is preliminary data.</text>
</comment>
<reference evidence="1" key="2">
    <citation type="journal article" date="2023" name="Int. J. Mol. Sci.">
        <title>De Novo Assembly and Annotation of 11 Diverse Shrub Willow (Salix) Genomes Reveals Novel Gene Organization in Sex-Linked Regions.</title>
        <authorList>
            <person name="Hyden B."/>
            <person name="Feng K."/>
            <person name="Yates T.B."/>
            <person name="Jawdy S."/>
            <person name="Cereghino C."/>
            <person name="Smart L.B."/>
            <person name="Muchero W."/>
        </authorList>
    </citation>
    <scope>NUCLEOTIDE SEQUENCE</scope>
    <source>
        <tissue evidence="1">Shoot tip</tissue>
    </source>
</reference>
<dbReference type="EMBL" id="JAPFFK010000803">
    <property type="protein sequence ID" value="KAJ6670341.1"/>
    <property type="molecule type" value="Genomic_DNA"/>
</dbReference>
<keyword evidence="2" id="KW-1185">Reference proteome</keyword>
<dbReference type="AlphaFoldDB" id="A0A9Q0NI72"/>
<dbReference type="SUPFAM" id="SSF56219">
    <property type="entry name" value="DNase I-like"/>
    <property type="match status" value="1"/>
</dbReference>
<feature type="non-terminal residue" evidence="1">
    <location>
        <position position="1"/>
    </location>
</feature>
<evidence type="ECO:0000313" key="2">
    <source>
        <dbReference type="Proteomes" id="UP001151532"/>
    </source>
</evidence>
<reference evidence="1" key="1">
    <citation type="submission" date="2022-11" db="EMBL/GenBank/DDBJ databases">
        <authorList>
            <person name="Hyden B.L."/>
            <person name="Feng K."/>
            <person name="Yates T."/>
            <person name="Jawdy S."/>
            <person name="Smart L.B."/>
            <person name="Muchero W."/>
        </authorList>
    </citation>
    <scope>NUCLEOTIDE SEQUENCE</scope>
    <source>
        <tissue evidence="1">Shoot tip</tissue>
    </source>
</reference>
<protein>
    <recommendedName>
        <fullName evidence="3">Reverse transcriptase</fullName>
    </recommendedName>
</protein>